<comment type="caution">
    <text evidence="1">The sequence shown here is derived from an EMBL/GenBank/DDBJ whole genome shotgun (WGS) entry which is preliminary data.</text>
</comment>
<protein>
    <submittedName>
        <fullName evidence="1">Uncharacterized protein</fullName>
    </submittedName>
</protein>
<reference evidence="1 2" key="1">
    <citation type="journal article" date="2019" name="Sci. Rep.">
        <title>Orb-weaving spider Araneus ventricosus genome elucidates the spidroin gene catalogue.</title>
        <authorList>
            <person name="Kono N."/>
            <person name="Nakamura H."/>
            <person name="Ohtoshi R."/>
            <person name="Moran D.A.P."/>
            <person name="Shinohara A."/>
            <person name="Yoshida Y."/>
            <person name="Fujiwara M."/>
            <person name="Mori M."/>
            <person name="Tomita M."/>
            <person name="Arakawa K."/>
        </authorList>
    </citation>
    <scope>NUCLEOTIDE SEQUENCE [LARGE SCALE GENOMIC DNA]</scope>
</reference>
<organism evidence="1 2">
    <name type="scientific">Araneus ventricosus</name>
    <name type="common">Orbweaver spider</name>
    <name type="synonym">Epeira ventricosa</name>
    <dbReference type="NCBI Taxonomy" id="182803"/>
    <lineage>
        <taxon>Eukaryota</taxon>
        <taxon>Metazoa</taxon>
        <taxon>Ecdysozoa</taxon>
        <taxon>Arthropoda</taxon>
        <taxon>Chelicerata</taxon>
        <taxon>Arachnida</taxon>
        <taxon>Araneae</taxon>
        <taxon>Araneomorphae</taxon>
        <taxon>Entelegynae</taxon>
        <taxon>Araneoidea</taxon>
        <taxon>Araneidae</taxon>
        <taxon>Araneus</taxon>
    </lineage>
</organism>
<proteinExistence type="predicted"/>
<evidence type="ECO:0000313" key="1">
    <source>
        <dbReference type="EMBL" id="GBM51804.1"/>
    </source>
</evidence>
<accession>A0A4Y2GID6</accession>
<keyword evidence="2" id="KW-1185">Reference proteome</keyword>
<dbReference type="EMBL" id="BGPR01001350">
    <property type="protein sequence ID" value="GBM51804.1"/>
    <property type="molecule type" value="Genomic_DNA"/>
</dbReference>
<dbReference type="AlphaFoldDB" id="A0A4Y2GID6"/>
<name>A0A4Y2GID6_ARAVE</name>
<gene>
    <name evidence="1" type="ORF">AVEN_4316_1</name>
</gene>
<dbReference type="Proteomes" id="UP000499080">
    <property type="component" value="Unassembled WGS sequence"/>
</dbReference>
<sequence length="119" mass="13959">MKFLRYIFDGIQILVRTDYTAVVKSVTFVFQMLYSPIILHIWKYNPPSPPQAIYPFAIFTSVVDDPRRSAELYQVHEPVQPKEIQSQQRIRNKILFGKPQACKNMIRCGLFCSTFWADL</sequence>
<evidence type="ECO:0000313" key="2">
    <source>
        <dbReference type="Proteomes" id="UP000499080"/>
    </source>
</evidence>